<keyword evidence="1" id="KW-0479">Metal-binding</keyword>
<feature type="domain" description="RING-type" evidence="2">
    <location>
        <begin position="76"/>
        <end position="118"/>
    </location>
</feature>
<dbReference type="Proteomes" id="UP000030762">
    <property type="component" value="Unassembled WGS sequence"/>
</dbReference>
<dbReference type="VEuPathDB" id="FungiDB:SDRG_08587"/>
<dbReference type="PROSITE" id="PS50089">
    <property type="entry name" value="ZF_RING_2"/>
    <property type="match status" value="1"/>
</dbReference>
<name>T0RU32_SAPDV</name>
<dbReference type="GO" id="GO:0006511">
    <property type="term" value="P:ubiquitin-dependent protein catabolic process"/>
    <property type="evidence" value="ECO:0007669"/>
    <property type="project" value="TreeGrafter"/>
</dbReference>
<dbReference type="PANTHER" id="PTHR22765">
    <property type="entry name" value="RING FINGER AND PROTEASE ASSOCIATED DOMAIN-CONTAINING"/>
    <property type="match status" value="1"/>
</dbReference>
<evidence type="ECO:0000259" key="2">
    <source>
        <dbReference type="PROSITE" id="PS50089"/>
    </source>
</evidence>
<reference evidence="3 4" key="1">
    <citation type="submission" date="2012-04" db="EMBL/GenBank/DDBJ databases">
        <title>The Genome Sequence of Saprolegnia declina VS20.</title>
        <authorList>
            <consortium name="The Broad Institute Genome Sequencing Platform"/>
            <person name="Russ C."/>
            <person name="Nusbaum C."/>
            <person name="Tyler B."/>
            <person name="van West P."/>
            <person name="Dieguez-Uribeondo J."/>
            <person name="de Bruijn I."/>
            <person name="Tripathy S."/>
            <person name="Jiang R."/>
            <person name="Young S.K."/>
            <person name="Zeng Q."/>
            <person name="Gargeya S."/>
            <person name="Fitzgerald M."/>
            <person name="Haas B."/>
            <person name="Abouelleil A."/>
            <person name="Alvarado L."/>
            <person name="Arachchi H.M."/>
            <person name="Berlin A."/>
            <person name="Chapman S.B."/>
            <person name="Goldberg J."/>
            <person name="Griggs A."/>
            <person name="Gujja S."/>
            <person name="Hansen M."/>
            <person name="Howarth C."/>
            <person name="Imamovic A."/>
            <person name="Larimer J."/>
            <person name="McCowen C."/>
            <person name="Montmayeur A."/>
            <person name="Murphy C."/>
            <person name="Neiman D."/>
            <person name="Pearson M."/>
            <person name="Priest M."/>
            <person name="Roberts A."/>
            <person name="Saif S."/>
            <person name="Shea T."/>
            <person name="Sisk P."/>
            <person name="Sykes S."/>
            <person name="Wortman J."/>
            <person name="Nusbaum C."/>
            <person name="Birren B."/>
        </authorList>
    </citation>
    <scope>NUCLEOTIDE SEQUENCE [LARGE SCALE GENOMIC DNA]</scope>
    <source>
        <strain evidence="3 4">VS20</strain>
    </source>
</reference>
<keyword evidence="1" id="KW-0863">Zinc-finger</keyword>
<dbReference type="SMART" id="SM00184">
    <property type="entry name" value="RING"/>
    <property type="match status" value="1"/>
</dbReference>
<keyword evidence="4" id="KW-1185">Reference proteome</keyword>
<dbReference type="STRING" id="1156394.T0RU32"/>
<dbReference type="Pfam" id="PF13639">
    <property type="entry name" value="zf-RING_2"/>
    <property type="match status" value="1"/>
</dbReference>
<evidence type="ECO:0000256" key="1">
    <source>
        <dbReference type="PROSITE-ProRule" id="PRU00175"/>
    </source>
</evidence>
<gene>
    <name evidence="3" type="ORF">SDRG_08587</name>
</gene>
<dbReference type="GO" id="GO:0008270">
    <property type="term" value="F:zinc ion binding"/>
    <property type="evidence" value="ECO:0007669"/>
    <property type="project" value="UniProtKB-KW"/>
</dbReference>
<dbReference type="InterPro" id="IPR001841">
    <property type="entry name" value="Znf_RING"/>
</dbReference>
<accession>T0RU32</accession>
<keyword evidence="1" id="KW-0862">Zinc</keyword>
<proteinExistence type="predicted"/>
<dbReference type="SUPFAM" id="SSF57850">
    <property type="entry name" value="RING/U-box"/>
    <property type="match status" value="1"/>
</dbReference>
<evidence type="ECO:0000313" key="4">
    <source>
        <dbReference type="Proteomes" id="UP000030762"/>
    </source>
</evidence>
<dbReference type="OrthoDB" id="78340at2759"/>
<dbReference type="AlphaFoldDB" id="T0RU32"/>
<protein>
    <recommendedName>
        <fullName evidence="2">RING-type domain-containing protein</fullName>
    </recommendedName>
</protein>
<dbReference type="RefSeq" id="XP_008612702.1">
    <property type="nucleotide sequence ID" value="XM_008614480.1"/>
</dbReference>
<dbReference type="PANTHER" id="PTHR22765:SF434">
    <property type="entry name" value="GB|AAD18119.1-RELATED"/>
    <property type="match status" value="1"/>
</dbReference>
<dbReference type="InterPro" id="IPR051826">
    <property type="entry name" value="E3_ubiquitin-ligase_domain"/>
</dbReference>
<dbReference type="GO" id="GO:0061630">
    <property type="term" value="F:ubiquitin protein ligase activity"/>
    <property type="evidence" value="ECO:0007669"/>
    <property type="project" value="TreeGrafter"/>
</dbReference>
<evidence type="ECO:0000313" key="3">
    <source>
        <dbReference type="EMBL" id="EQC33907.1"/>
    </source>
</evidence>
<sequence length="125" mass="14720">MALSIAAQIEQRIAALLPPPPPAFATRPRLDAPEKPLTVLWQQRCYALRQRQRYQMHRVLQHKHLRRRRPSPPTECAICLEMMQPEREMLRTLPCGHAYHRACIDSWAKRQKTCPCDRLPFGRLF</sequence>
<dbReference type="EMBL" id="JH767157">
    <property type="protein sequence ID" value="EQC33907.1"/>
    <property type="molecule type" value="Genomic_DNA"/>
</dbReference>
<organism evidence="3 4">
    <name type="scientific">Saprolegnia diclina (strain VS20)</name>
    <dbReference type="NCBI Taxonomy" id="1156394"/>
    <lineage>
        <taxon>Eukaryota</taxon>
        <taxon>Sar</taxon>
        <taxon>Stramenopiles</taxon>
        <taxon>Oomycota</taxon>
        <taxon>Saprolegniomycetes</taxon>
        <taxon>Saprolegniales</taxon>
        <taxon>Saprolegniaceae</taxon>
        <taxon>Saprolegnia</taxon>
    </lineage>
</organism>
<dbReference type="InParanoid" id="T0RU32"/>
<dbReference type="OMA" id="CLEMMQP"/>
<dbReference type="InterPro" id="IPR013083">
    <property type="entry name" value="Znf_RING/FYVE/PHD"/>
</dbReference>
<dbReference type="Gene3D" id="3.30.40.10">
    <property type="entry name" value="Zinc/RING finger domain, C3HC4 (zinc finger)"/>
    <property type="match status" value="1"/>
</dbReference>
<dbReference type="GeneID" id="19949314"/>